<dbReference type="OrthoDB" id="2018987at2759"/>
<accession>A0A835HD73</accession>
<dbReference type="AlphaFoldDB" id="A0A835HD73"/>
<dbReference type="InterPro" id="IPR007700">
    <property type="entry name" value="DUF668"/>
</dbReference>
<feature type="compositionally biased region" description="Polar residues" evidence="1">
    <location>
        <begin position="290"/>
        <end position="303"/>
    </location>
</feature>
<dbReference type="Pfam" id="PF11961">
    <property type="entry name" value="DUF3475"/>
    <property type="match status" value="1"/>
</dbReference>
<comment type="caution">
    <text evidence="4">The sequence shown here is derived from an EMBL/GenBank/DDBJ whole genome shotgun (WGS) entry which is preliminary data.</text>
</comment>
<dbReference type="PANTHER" id="PTHR31371">
    <property type="entry name" value="BNAC09G50660D PROTEIN"/>
    <property type="match status" value="1"/>
</dbReference>
<dbReference type="EMBL" id="JADFTS010000007">
    <property type="protein sequence ID" value="KAF9597066.1"/>
    <property type="molecule type" value="Genomic_DNA"/>
</dbReference>
<feature type="domain" description="DUF668" evidence="2">
    <location>
        <begin position="407"/>
        <end position="498"/>
    </location>
</feature>
<evidence type="ECO:0000313" key="5">
    <source>
        <dbReference type="Proteomes" id="UP000631114"/>
    </source>
</evidence>
<dbReference type="InterPro" id="IPR021864">
    <property type="entry name" value="DUF3475"/>
</dbReference>
<proteinExistence type="predicted"/>
<organism evidence="4 5">
    <name type="scientific">Coptis chinensis</name>
    <dbReference type="NCBI Taxonomy" id="261450"/>
    <lineage>
        <taxon>Eukaryota</taxon>
        <taxon>Viridiplantae</taxon>
        <taxon>Streptophyta</taxon>
        <taxon>Embryophyta</taxon>
        <taxon>Tracheophyta</taxon>
        <taxon>Spermatophyta</taxon>
        <taxon>Magnoliopsida</taxon>
        <taxon>Ranunculales</taxon>
        <taxon>Ranunculaceae</taxon>
        <taxon>Coptidoideae</taxon>
        <taxon>Coptis</taxon>
    </lineage>
</organism>
<dbReference type="PANTHER" id="PTHR31371:SF20">
    <property type="entry name" value="OS12G0146500 PROTEIN"/>
    <property type="match status" value="1"/>
</dbReference>
<sequence>MVGESWFSSLWKTSRKDGLERKKPEKLVIGVLSFEVASLMSKVVQLWRNLSDDQVLRLREEIVSSVGIRKFVSDDDEYLVGLICAEIIDNLRFVVTAVARIGKKCNDPVLQRFESVFDDLMKNNADLFGWEFTWKKMDRKAKKMEKLVMTSANLYHEMESLNELEQALKRVQNIGDPNSGNRLEFKKKVVWQRQVVKNLREVSMWKKTYNYVVSLLARSLFTLFRRINHVFGVNQTAAGGVKHLTAVSTNHLPHSRSISALRQMSVHPDLVMFASGPLARSATKSGPLGRSTTKSGPIHGTPQNNYTQWETQYHSFNLQGMSRRLKTKRFTPAGPFKGCIVGGNLSPVLHSSAPMVEGSLSSSTFYSESLNGLKDGYAEPLAHGNTLHTNLVNYSSKFRSVSAPPSTLGGAALALHYANVIIVIEKLVESPHLIGADTRDDLYNMLPTSIKAALREKLKSYVRNLASSYYDSDLASDWSEELARIIGWLAPLAHNMIRWQSERSFQQQHLVSRTSMLLVQTLFFANLAKTEAAITELLVGLNYLWRFSRELNEKVLLECASSMEFDDYLDYIG</sequence>
<dbReference type="GO" id="GO:0045927">
    <property type="term" value="P:positive regulation of growth"/>
    <property type="evidence" value="ECO:0007669"/>
    <property type="project" value="InterPro"/>
</dbReference>
<evidence type="ECO:0000313" key="4">
    <source>
        <dbReference type="EMBL" id="KAF9597066.1"/>
    </source>
</evidence>
<name>A0A835HD73_9MAGN</name>
<reference evidence="4 5" key="1">
    <citation type="submission" date="2020-10" db="EMBL/GenBank/DDBJ databases">
        <title>The Coptis chinensis genome and diversification of protoberbering-type alkaloids.</title>
        <authorList>
            <person name="Wang B."/>
            <person name="Shu S."/>
            <person name="Song C."/>
            <person name="Liu Y."/>
        </authorList>
    </citation>
    <scope>NUCLEOTIDE SEQUENCE [LARGE SCALE GENOMIC DNA]</scope>
    <source>
        <strain evidence="4">HL-2020</strain>
        <tissue evidence="4">Leaf</tissue>
    </source>
</reference>
<evidence type="ECO:0000259" key="3">
    <source>
        <dbReference type="Pfam" id="PF11961"/>
    </source>
</evidence>
<protein>
    <recommendedName>
        <fullName evidence="6">DUF668 domain-containing protein</fullName>
    </recommendedName>
</protein>
<gene>
    <name evidence="4" type="ORF">IFM89_015257</name>
</gene>
<evidence type="ECO:0000256" key="1">
    <source>
        <dbReference type="SAM" id="MobiDB-lite"/>
    </source>
</evidence>
<dbReference type="Pfam" id="PF05003">
    <property type="entry name" value="DUF668"/>
    <property type="match status" value="1"/>
</dbReference>
<evidence type="ECO:0008006" key="6">
    <source>
        <dbReference type="Google" id="ProtNLM"/>
    </source>
</evidence>
<feature type="domain" description="DUF3475" evidence="3">
    <location>
        <begin position="31"/>
        <end position="87"/>
    </location>
</feature>
<evidence type="ECO:0000259" key="2">
    <source>
        <dbReference type="Pfam" id="PF05003"/>
    </source>
</evidence>
<feature type="region of interest" description="Disordered" evidence="1">
    <location>
        <begin position="281"/>
        <end position="303"/>
    </location>
</feature>
<dbReference type="Proteomes" id="UP000631114">
    <property type="component" value="Unassembled WGS sequence"/>
</dbReference>
<keyword evidence="5" id="KW-1185">Reference proteome</keyword>